<evidence type="ECO:0000313" key="4">
    <source>
        <dbReference type="Proteomes" id="UP000664417"/>
    </source>
</evidence>
<dbReference type="InterPro" id="IPR041690">
    <property type="entry name" value="Cadherin_5"/>
</dbReference>
<gene>
    <name evidence="3" type="ORF">J3U88_13905</name>
</gene>
<comment type="caution">
    <text evidence="3">The sequence shown here is derived from an EMBL/GenBank/DDBJ whole genome shotgun (WGS) entry which is preliminary data.</text>
</comment>
<keyword evidence="4" id="KW-1185">Reference proteome</keyword>
<name>A0A8J7QGC8_9BACT</name>
<protein>
    <submittedName>
        <fullName evidence="3">Tandem-95 repeat protein</fullName>
    </submittedName>
</protein>
<feature type="chain" id="PRO_5035201083" evidence="1">
    <location>
        <begin position="22"/>
        <end position="486"/>
    </location>
</feature>
<feature type="domain" description="Cadherin-like" evidence="2">
    <location>
        <begin position="25"/>
        <end position="116"/>
    </location>
</feature>
<evidence type="ECO:0000313" key="3">
    <source>
        <dbReference type="EMBL" id="MBO1319565.1"/>
    </source>
</evidence>
<organism evidence="3 4">
    <name type="scientific">Acanthopleuribacter pedis</name>
    <dbReference type="NCBI Taxonomy" id="442870"/>
    <lineage>
        <taxon>Bacteria</taxon>
        <taxon>Pseudomonadati</taxon>
        <taxon>Acidobacteriota</taxon>
        <taxon>Holophagae</taxon>
        <taxon>Acanthopleuribacterales</taxon>
        <taxon>Acanthopleuribacteraceae</taxon>
        <taxon>Acanthopleuribacter</taxon>
    </lineage>
</organism>
<dbReference type="Pfam" id="PF17892">
    <property type="entry name" value="Cadherin_5"/>
    <property type="match status" value="1"/>
</dbReference>
<feature type="signal peptide" evidence="1">
    <location>
        <begin position="1"/>
        <end position="21"/>
    </location>
</feature>
<sequence length="486" mass="53115">MKMRSLFIALLFLAAGQLVSAQENPFTAHNDEYTTSWDNILSVPAPGLLVNDEFDSSQNFTAHLAIEPTIGTVVVDADGGFTFTPAPDAAGPITFVYGLRAVNGNESYAVVTVEVTEGNKAPLAIDDYYSTLNTRRLEVPAPGVLANDLDMEGDQLTAELLGGPSTGIMVMQEDGSFWYAPHPNYSGRYNIRYRVTDEHGATSEGYIRLTSISSAAPVAVPDEYEVQAGQMTPLHVVGNDYDPNNNPLYLDRATQPSIGSLVTDHRGYALFTAGPEERGTTQFSYTISDGVLESTTTVTLHIVGDNEAPVVQNETAHVPLERVINPYNVLANDIDPDGDELTVSRFTVDQSDYLNIWLNDDNQTFGFQVFRPGTYTVNYWVTDGSIEVPGVLTITVDGPTENIARDDYYRFPIGTSLTLNTFANDVYFEHDRNTAPEHTSAIPGMLTYHDGNFHYFASAPVTGQFQFTYTLPGGSTATVTLDIFEP</sequence>
<dbReference type="RefSeq" id="WP_207859472.1">
    <property type="nucleotide sequence ID" value="NZ_JAFREP010000013.1"/>
</dbReference>
<dbReference type="Pfam" id="PF17963">
    <property type="entry name" value="Big_9"/>
    <property type="match status" value="3"/>
</dbReference>
<reference evidence="3" key="1">
    <citation type="submission" date="2021-03" db="EMBL/GenBank/DDBJ databases">
        <authorList>
            <person name="Wang G."/>
        </authorList>
    </citation>
    <scope>NUCLEOTIDE SEQUENCE</scope>
    <source>
        <strain evidence="3">KCTC 12899</strain>
    </source>
</reference>
<keyword evidence="1" id="KW-0732">Signal</keyword>
<dbReference type="Proteomes" id="UP000664417">
    <property type="component" value="Unassembled WGS sequence"/>
</dbReference>
<evidence type="ECO:0000259" key="2">
    <source>
        <dbReference type="Pfam" id="PF17892"/>
    </source>
</evidence>
<evidence type="ECO:0000256" key="1">
    <source>
        <dbReference type="SAM" id="SignalP"/>
    </source>
</evidence>
<proteinExistence type="predicted"/>
<dbReference type="Gene3D" id="2.60.40.2810">
    <property type="match status" value="1"/>
</dbReference>
<dbReference type="NCBIfam" id="NF012211">
    <property type="entry name" value="tand_rpt_95"/>
    <property type="match status" value="3"/>
</dbReference>
<dbReference type="EMBL" id="JAFREP010000013">
    <property type="protein sequence ID" value="MBO1319565.1"/>
    <property type="molecule type" value="Genomic_DNA"/>
</dbReference>
<accession>A0A8J7QGC8</accession>
<dbReference type="AlphaFoldDB" id="A0A8J7QGC8"/>